<feature type="chain" id="PRO_5046637740" description="Secreted protein" evidence="2">
    <location>
        <begin position="39"/>
        <end position="241"/>
    </location>
</feature>
<feature type="region of interest" description="Disordered" evidence="1">
    <location>
        <begin position="212"/>
        <end position="231"/>
    </location>
</feature>
<keyword evidence="2" id="KW-0732">Signal</keyword>
<sequence length="241" mass="25582">MSAGISRRTLLSRTAAVAGGAALASLAGNTLLAPSAQAAVPPMTDGPARDRVTTGEPSLNGWEMEKSADDGGNVWTRPVLGTPLDGVQIRMGDVETVLVHTIQRFHYEIDTLRPGDVGGWQHPAKIRKGLAESNLASGTAIQIRPGFYPSGQRGGYFPNQLVIVRDILADLEGVVRWGGDDKKADEALFYITVKPGNGHLVKVADKLRGWAATPGEGAGSTTDPFAPKRRRAAERLARLQA</sequence>
<name>A0ABW6Z8C8_9ACTN</name>
<dbReference type="InterPro" id="IPR006311">
    <property type="entry name" value="TAT_signal"/>
</dbReference>
<reference evidence="3 4" key="1">
    <citation type="submission" date="2024-10" db="EMBL/GenBank/DDBJ databases">
        <title>The Natural Products Discovery Center: Release of the First 8490 Sequenced Strains for Exploring Actinobacteria Biosynthetic Diversity.</title>
        <authorList>
            <person name="Kalkreuter E."/>
            <person name="Kautsar S.A."/>
            <person name="Yang D."/>
            <person name="Bader C.D."/>
            <person name="Teijaro C.N."/>
            <person name="Fluegel L."/>
            <person name="Davis C.M."/>
            <person name="Simpson J.R."/>
            <person name="Lauterbach L."/>
            <person name="Steele A.D."/>
            <person name="Gui C."/>
            <person name="Meng S."/>
            <person name="Li G."/>
            <person name="Viehrig K."/>
            <person name="Ye F."/>
            <person name="Su P."/>
            <person name="Kiefer A.F."/>
            <person name="Nichols A."/>
            <person name="Cepeda A.J."/>
            <person name="Yan W."/>
            <person name="Fan B."/>
            <person name="Jiang Y."/>
            <person name="Adhikari A."/>
            <person name="Zheng C.-J."/>
            <person name="Schuster L."/>
            <person name="Cowan T.M."/>
            <person name="Smanski M.J."/>
            <person name="Chevrette M.G."/>
            <person name="De Carvalho L.P.S."/>
            <person name="Shen B."/>
        </authorList>
    </citation>
    <scope>NUCLEOTIDE SEQUENCE [LARGE SCALE GENOMIC DNA]</scope>
    <source>
        <strain evidence="3 4">NPDC013366</strain>
    </source>
</reference>
<comment type="caution">
    <text evidence="3">The sequence shown here is derived from an EMBL/GenBank/DDBJ whole genome shotgun (WGS) entry which is preliminary data.</text>
</comment>
<evidence type="ECO:0000256" key="1">
    <source>
        <dbReference type="SAM" id="MobiDB-lite"/>
    </source>
</evidence>
<evidence type="ECO:0008006" key="5">
    <source>
        <dbReference type="Google" id="ProtNLM"/>
    </source>
</evidence>
<organism evidence="3 4">
    <name type="scientific">Streptomyces eurythermus</name>
    <dbReference type="NCBI Taxonomy" id="42237"/>
    <lineage>
        <taxon>Bacteria</taxon>
        <taxon>Bacillati</taxon>
        <taxon>Actinomycetota</taxon>
        <taxon>Actinomycetes</taxon>
        <taxon>Kitasatosporales</taxon>
        <taxon>Streptomycetaceae</taxon>
        <taxon>Streptomyces</taxon>
    </lineage>
</organism>
<feature type="signal peptide" evidence="2">
    <location>
        <begin position="1"/>
        <end position="38"/>
    </location>
</feature>
<evidence type="ECO:0000256" key="2">
    <source>
        <dbReference type="SAM" id="SignalP"/>
    </source>
</evidence>
<dbReference type="PROSITE" id="PS51318">
    <property type="entry name" value="TAT"/>
    <property type="match status" value="1"/>
</dbReference>
<dbReference type="Proteomes" id="UP001603418">
    <property type="component" value="Unassembled WGS sequence"/>
</dbReference>
<keyword evidence="4" id="KW-1185">Reference proteome</keyword>
<gene>
    <name evidence="3" type="ORF">ACF1HC_38450</name>
</gene>
<evidence type="ECO:0000313" key="4">
    <source>
        <dbReference type="Proteomes" id="UP001603418"/>
    </source>
</evidence>
<feature type="region of interest" description="Disordered" evidence="1">
    <location>
        <begin position="38"/>
        <end position="73"/>
    </location>
</feature>
<accession>A0ABW6Z8C8</accession>
<dbReference type="RefSeq" id="WP_030793465.1">
    <property type="nucleotide sequence ID" value="NZ_JBEYZS010000132.1"/>
</dbReference>
<protein>
    <recommendedName>
        <fullName evidence="5">Secreted protein</fullName>
    </recommendedName>
</protein>
<proteinExistence type="predicted"/>
<dbReference type="EMBL" id="JBICBM010000029">
    <property type="protein sequence ID" value="MFF9887405.1"/>
    <property type="molecule type" value="Genomic_DNA"/>
</dbReference>
<evidence type="ECO:0000313" key="3">
    <source>
        <dbReference type="EMBL" id="MFF9887405.1"/>
    </source>
</evidence>